<dbReference type="EMBL" id="SJPI01000001">
    <property type="protein sequence ID" value="TWT54148.1"/>
    <property type="molecule type" value="Genomic_DNA"/>
</dbReference>
<evidence type="ECO:0000313" key="4">
    <source>
        <dbReference type="EMBL" id="TWT54148.1"/>
    </source>
</evidence>
<dbReference type="Proteomes" id="UP000316598">
    <property type="component" value="Unassembled WGS sequence"/>
</dbReference>
<dbReference type="OrthoDB" id="981508at2"/>
<reference evidence="4 5" key="1">
    <citation type="submission" date="2019-02" db="EMBL/GenBank/DDBJ databases">
        <title>Deep-cultivation of Planctomycetes and their phenomic and genomic characterization uncovers novel biology.</title>
        <authorList>
            <person name="Wiegand S."/>
            <person name="Jogler M."/>
            <person name="Boedeker C."/>
            <person name="Pinto D."/>
            <person name="Vollmers J."/>
            <person name="Rivas-Marin E."/>
            <person name="Kohn T."/>
            <person name="Peeters S.H."/>
            <person name="Heuer A."/>
            <person name="Rast P."/>
            <person name="Oberbeckmann S."/>
            <person name="Bunk B."/>
            <person name="Jeske O."/>
            <person name="Meyerdierks A."/>
            <person name="Storesund J.E."/>
            <person name="Kallscheuer N."/>
            <person name="Luecker S."/>
            <person name="Lage O.M."/>
            <person name="Pohl T."/>
            <person name="Merkel B.J."/>
            <person name="Hornburger P."/>
            <person name="Mueller R.-W."/>
            <person name="Bruemmer F."/>
            <person name="Labrenz M."/>
            <person name="Spormann A.M."/>
            <person name="Op Den Camp H."/>
            <person name="Overmann J."/>
            <person name="Amann R."/>
            <person name="Jetten M.S.M."/>
            <person name="Mascher T."/>
            <person name="Medema M.H."/>
            <person name="Devos D.P."/>
            <person name="Kaster A.-K."/>
            <person name="Ovreas L."/>
            <person name="Rohde M."/>
            <person name="Galperin M.Y."/>
            <person name="Jogler C."/>
        </authorList>
    </citation>
    <scope>NUCLEOTIDE SEQUENCE [LARGE SCALE GENOMIC DNA]</scope>
    <source>
        <strain evidence="4 5">Pla22</strain>
    </source>
</reference>
<accession>A0A5C5WU85</accession>
<name>A0A5C5WU85_9BACT</name>
<evidence type="ECO:0000256" key="1">
    <source>
        <dbReference type="ARBA" id="ARBA00022679"/>
    </source>
</evidence>
<dbReference type="GO" id="GO:0008146">
    <property type="term" value="F:sulfotransferase activity"/>
    <property type="evidence" value="ECO:0007669"/>
    <property type="project" value="InterPro"/>
</dbReference>
<evidence type="ECO:0000313" key="5">
    <source>
        <dbReference type="Proteomes" id="UP000316598"/>
    </source>
</evidence>
<sequence>MNIVTTASECPIGQTDGAQTSERRFDSLAVCVGSPKCGTTWLDAILREQMPERFPVGVKETFFLDREYHRGVSWYAKLFQSDCKRPIEIAPSYLNCHEGPERLSNLANSVRVLIFVRDPYDRAASDLLHSVGRGRFWINNDDSSDTELSGQVAEDAESYSLYDVHTQRWLSANPDFLAVVPFPIRDAKWFRDVIAKFINDDPDWLTEDWVEQQVNRRVYGSAIPRNRVIAFLTKHFRLLTPRSLRKLVRNNKWLYRQNADADLRSKAKEMVQQFDFRPQQEWLEQQIGDGWIGKDCEVNGHQS</sequence>
<dbReference type="InterPro" id="IPR000863">
    <property type="entry name" value="Sulfotransferase_dom"/>
</dbReference>
<dbReference type="InterPro" id="IPR027417">
    <property type="entry name" value="P-loop_NTPase"/>
</dbReference>
<feature type="domain" description="Sulfotransferase" evidence="3">
    <location>
        <begin position="31"/>
        <end position="174"/>
    </location>
</feature>
<keyword evidence="1 4" id="KW-0808">Transferase</keyword>
<evidence type="ECO:0000256" key="2">
    <source>
        <dbReference type="ARBA" id="ARBA00023180"/>
    </source>
</evidence>
<dbReference type="Pfam" id="PF00685">
    <property type="entry name" value="Sulfotransfer_1"/>
    <property type="match status" value="1"/>
</dbReference>
<comment type="caution">
    <text evidence="4">The sequence shown here is derived from an EMBL/GenBank/DDBJ whole genome shotgun (WGS) entry which is preliminary data.</text>
</comment>
<dbReference type="RefSeq" id="WP_146514240.1">
    <property type="nucleotide sequence ID" value="NZ_SJPI01000001.1"/>
</dbReference>
<keyword evidence="5" id="KW-1185">Reference proteome</keyword>
<dbReference type="PANTHER" id="PTHR10605:SF56">
    <property type="entry name" value="BIFUNCTIONAL HEPARAN SULFATE N-DEACETYLASE_N-SULFOTRANSFERASE"/>
    <property type="match status" value="1"/>
</dbReference>
<dbReference type="InterPro" id="IPR037359">
    <property type="entry name" value="NST/OST"/>
</dbReference>
<organism evidence="4 5">
    <name type="scientific">Rubripirellula amarantea</name>
    <dbReference type="NCBI Taxonomy" id="2527999"/>
    <lineage>
        <taxon>Bacteria</taxon>
        <taxon>Pseudomonadati</taxon>
        <taxon>Planctomycetota</taxon>
        <taxon>Planctomycetia</taxon>
        <taxon>Pirellulales</taxon>
        <taxon>Pirellulaceae</taxon>
        <taxon>Rubripirellula</taxon>
    </lineage>
</organism>
<dbReference type="PANTHER" id="PTHR10605">
    <property type="entry name" value="HEPARAN SULFATE SULFOTRANSFERASE"/>
    <property type="match status" value="1"/>
</dbReference>
<gene>
    <name evidence="4" type="ORF">Pla22_17830</name>
</gene>
<keyword evidence="2" id="KW-0325">Glycoprotein</keyword>
<dbReference type="SUPFAM" id="SSF52540">
    <property type="entry name" value="P-loop containing nucleoside triphosphate hydrolases"/>
    <property type="match status" value="1"/>
</dbReference>
<evidence type="ECO:0000259" key="3">
    <source>
        <dbReference type="Pfam" id="PF00685"/>
    </source>
</evidence>
<dbReference type="AlphaFoldDB" id="A0A5C5WU85"/>
<dbReference type="Gene3D" id="3.40.50.300">
    <property type="entry name" value="P-loop containing nucleotide triphosphate hydrolases"/>
    <property type="match status" value="1"/>
</dbReference>
<protein>
    <submittedName>
        <fullName evidence="4">Sulfotransferase domain protein</fullName>
    </submittedName>
</protein>
<proteinExistence type="predicted"/>